<comment type="caution">
    <text evidence="1">The sequence shown here is derived from an EMBL/GenBank/DDBJ whole genome shotgun (WGS) entry which is preliminary data.</text>
</comment>
<dbReference type="Proteomes" id="UP000034783">
    <property type="component" value="Unassembled WGS sequence"/>
</dbReference>
<reference evidence="1 2" key="1">
    <citation type="journal article" date="2015" name="Nature">
        <title>rRNA introns, odd ribosomes, and small enigmatic genomes across a large radiation of phyla.</title>
        <authorList>
            <person name="Brown C.T."/>
            <person name="Hug L.A."/>
            <person name="Thomas B.C."/>
            <person name="Sharon I."/>
            <person name="Castelle C.J."/>
            <person name="Singh A."/>
            <person name="Wilkins M.J."/>
            <person name="Williams K.H."/>
            <person name="Banfield J.F."/>
        </authorList>
    </citation>
    <scope>NUCLEOTIDE SEQUENCE [LARGE SCALE GENOMIC DNA]</scope>
</reference>
<proteinExistence type="predicted"/>
<organism evidence="1 2">
    <name type="scientific">candidate division WWE3 bacterium GW2011_GWB1_44_4</name>
    <dbReference type="NCBI Taxonomy" id="1619116"/>
    <lineage>
        <taxon>Bacteria</taxon>
        <taxon>Katanobacteria</taxon>
    </lineage>
</organism>
<gene>
    <name evidence="1" type="ORF">UW65_C0006G0003</name>
</gene>
<dbReference type="EMBL" id="LCJD01000006">
    <property type="protein sequence ID" value="KKT69980.1"/>
    <property type="molecule type" value="Genomic_DNA"/>
</dbReference>
<evidence type="ECO:0008006" key="3">
    <source>
        <dbReference type="Google" id="ProtNLM"/>
    </source>
</evidence>
<accession>A0A0G1JF98</accession>
<evidence type="ECO:0000313" key="2">
    <source>
        <dbReference type="Proteomes" id="UP000034783"/>
    </source>
</evidence>
<dbReference type="AlphaFoldDB" id="A0A0G1JF98"/>
<protein>
    <recommendedName>
        <fullName evidence="3">Response regulatory domain-containing protein</fullName>
    </recommendedName>
</protein>
<evidence type="ECO:0000313" key="1">
    <source>
        <dbReference type="EMBL" id="KKT69980.1"/>
    </source>
</evidence>
<sequence length="164" mass="18830">MSARTTLIYLDDSIDSGSHRVEVITLNYLKTALQDEGVAVLGFSTLEKALAYFEDPAHGCNLFVCDHNLWWGRESDGSYRYRFGCDFMSRLHETRPDLKEVGIIIYTDSPDYAYREWSQSAVAFAGIVPKYSEDNMKHPWEAMLDEIRHVLDREGEEGHTTQNL</sequence>
<name>A0A0G1JF98_UNCKA</name>